<feature type="coiled-coil region" evidence="6">
    <location>
        <begin position="222"/>
        <end position="249"/>
    </location>
</feature>
<dbReference type="PROSITE" id="PS50109">
    <property type="entry name" value="HIS_KIN"/>
    <property type="match status" value="1"/>
</dbReference>
<reference evidence="11" key="1">
    <citation type="journal article" date="2019" name="Int. J. Syst. Evol. Microbiol.">
        <title>The Global Catalogue of Microorganisms (GCM) 10K type strain sequencing project: providing services to taxonomists for standard genome sequencing and annotation.</title>
        <authorList>
            <consortium name="The Broad Institute Genomics Platform"/>
            <consortium name="The Broad Institute Genome Sequencing Center for Infectious Disease"/>
            <person name="Wu L."/>
            <person name="Ma J."/>
        </authorList>
    </citation>
    <scope>NUCLEOTIDE SEQUENCE [LARGE SCALE GENOMIC DNA]</scope>
    <source>
        <strain evidence="11">JCM 17925</strain>
    </source>
</reference>
<feature type="domain" description="PAC" evidence="9">
    <location>
        <begin position="58"/>
        <end position="110"/>
    </location>
</feature>
<evidence type="ECO:0000256" key="2">
    <source>
        <dbReference type="ARBA" id="ARBA00012438"/>
    </source>
</evidence>
<dbReference type="InterPro" id="IPR000014">
    <property type="entry name" value="PAS"/>
</dbReference>
<dbReference type="InterPro" id="IPR000700">
    <property type="entry name" value="PAS-assoc_C"/>
</dbReference>
<dbReference type="Gene3D" id="3.30.565.10">
    <property type="entry name" value="Histidine kinase-like ATPase, C-terminal domain"/>
    <property type="match status" value="1"/>
</dbReference>
<dbReference type="InterPro" id="IPR003594">
    <property type="entry name" value="HATPase_dom"/>
</dbReference>
<dbReference type="PRINTS" id="PR00344">
    <property type="entry name" value="BCTRLSENSOR"/>
</dbReference>
<dbReference type="InterPro" id="IPR003661">
    <property type="entry name" value="HisK_dim/P_dom"/>
</dbReference>
<evidence type="ECO:0000313" key="11">
    <source>
        <dbReference type="Proteomes" id="UP001500936"/>
    </source>
</evidence>
<dbReference type="InterPro" id="IPR001610">
    <property type="entry name" value="PAC"/>
</dbReference>
<dbReference type="CDD" id="cd00082">
    <property type="entry name" value="HisKA"/>
    <property type="match status" value="1"/>
</dbReference>
<dbReference type="PROSITE" id="PS50112">
    <property type="entry name" value="PAS"/>
    <property type="match status" value="2"/>
</dbReference>
<dbReference type="InterPro" id="IPR035965">
    <property type="entry name" value="PAS-like_dom_sf"/>
</dbReference>
<keyword evidence="11" id="KW-1185">Reference proteome</keyword>
<proteinExistence type="predicted"/>
<feature type="domain" description="PAS" evidence="8">
    <location>
        <begin position="111"/>
        <end position="184"/>
    </location>
</feature>
<protein>
    <recommendedName>
        <fullName evidence="2">histidine kinase</fullName>
        <ecNumber evidence="2">2.7.13.3</ecNumber>
    </recommendedName>
</protein>
<keyword evidence="6" id="KW-0175">Coiled coil</keyword>
<dbReference type="Proteomes" id="UP001500936">
    <property type="component" value="Unassembled WGS sequence"/>
</dbReference>
<dbReference type="NCBIfam" id="TIGR00229">
    <property type="entry name" value="sensory_box"/>
    <property type="match status" value="2"/>
</dbReference>
<evidence type="ECO:0000259" key="9">
    <source>
        <dbReference type="PROSITE" id="PS50113"/>
    </source>
</evidence>
<organism evidence="10 11">
    <name type="scientific">Nibrella viscosa</name>
    <dbReference type="NCBI Taxonomy" id="1084524"/>
    <lineage>
        <taxon>Bacteria</taxon>
        <taxon>Pseudomonadati</taxon>
        <taxon>Bacteroidota</taxon>
        <taxon>Cytophagia</taxon>
        <taxon>Cytophagales</taxon>
        <taxon>Spirosomataceae</taxon>
        <taxon>Nibrella</taxon>
    </lineage>
</organism>
<evidence type="ECO:0000259" key="7">
    <source>
        <dbReference type="PROSITE" id="PS50109"/>
    </source>
</evidence>
<dbReference type="Gene3D" id="3.30.450.20">
    <property type="entry name" value="PAS domain"/>
    <property type="match status" value="2"/>
</dbReference>
<comment type="catalytic activity">
    <reaction evidence="1">
        <text>ATP + protein L-histidine = ADP + protein N-phospho-L-histidine.</text>
        <dbReference type="EC" id="2.7.13.3"/>
    </reaction>
</comment>
<evidence type="ECO:0000256" key="5">
    <source>
        <dbReference type="ARBA" id="ARBA00022777"/>
    </source>
</evidence>
<dbReference type="PANTHER" id="PTHR43304">
    <property type="entry name" value="PHYTOCHROME-LIKE PROTEIN CPH1"/>
    <property type="match status" value="1"/>
</dbReference>
<feature type="domain" description="PAS" evidence="8">
    <location>
        <begin position="1"/>
        <end position="39"/>
    </location>
</feature>
<dbReference type="SMART" id="SM00091">
    <property type="entry name" value="PAS"/>
    <property type="match status" value="2"/>
</dbReference>
<dbReference type="InterPro" id="IPR005467">
    <property type="entry name" value="His_kinase_dom"/>
</dbReference>
<keyword evidence="3" id="KW-0597">Phosphoprotein</keyword>
<evidence type="ECO:0000313" key="10">
    <source>
        <dbReference type="EMBL" id="GAA4401181.1"/>
    </source>
</evidence>
<dbReference type="InterPro" id="IPR036890">
    <property type="entry name" value="HATPase_C_sf"/>
</dbReference>
<evidence type="ECO:0000256" key="3">
    <source>
        <dbReference type="ARBA" id="ARBA00022553"/>
    </source>
</evidence>
<dbReference type="Gene3D" id="1.10.287.130">
    <property type="match status" value="1"/>
</dbReference>
<dbReference type="InterPro" id="IPR004358">
    <property type="entry name" value="Sig_transdc_His_kin-like_C"/>
</dbReference>
<name>A0ABP8K6G4_9BACT</name>
<evidence type="ECO:0000259" key="8">
    <source>
        <dbReference type="PROSITE" id="PS50112"/>
    </source>
</evidence>
<feature type="domain" description="Histidine kinase" evidence="7">
    <location>
        <begin position="270"/>
        <end position="496"/>
    </location>
</feature>
<accession>A0ABP8K6G4</accession>
<evidence type="ECO:0000256" key="1">
    <source>
        <dbReference type="ARBA" id="ARBA00000085"/>
    </source>
</evidence>
<evidence type="ECO:0000256" key="6">
    <source>
        <dbReference type="SAM" id="Coils"/>
    </source>
</evidence>
<dbReference type="Pfam" id="PF02518">
    <property type="entry name" value="HATPase_c"/>
    <property type="match status" value="1"/>
</dbReference>
<comment type="caution">
    <text evidence="10">The sequence shown here is derived from an EMBL/GenBank/DDBJ whole genome shotgun (WGS) entry which is preliminary data.</text>
</comment>
<dbReference type="SMART" id="SM00388">
    <property type="entry name" value="HisKA"/>
    <property type="match status" value="1"/>
</dbReference>
<dbReference type="InterPro" id="IPR052162">
    <property type="entry name" value="Sensor_kinase/Photoreceptor"/>
</dbReference>
<feature type="domain" description="PAC" evidence="9">
    <location>
        <begin position="186"/>
        <end position="238"/>
    </location>
</feature>
<gene>
    <name evidence="10" type="ORF">GCM10023187_15070</name>
</gene>
<dbReference type="SMART" id="SM00086">
    <property type="entry name" value="PAC"/>
    <property type="match status" value="2"/>
</dbReference>
<dbReference type="SUPFAM" id="SSF47384">
    <property type="entry name" value="Homodimeric domain of signal transducing histidine kinase"/>
    <property type="match status" value="1"/>
</dbReference>
<dbReference type="EC" id="2.7.13.3" evidence="2"/>
<sequence>MLDAAGIITFANTGVEAIYGYPSSEVIGRPISLFYSPEDLAGGKLLHELQLARTIGNYGEEGWRSRKDGSFFWANVVVTPIYTDEKELLGFSKIVRDLTQRKATEQALKESEERYRLMVEVVKDYAIFMLDPQGHIASWNEGAGRLKGYRADEILGKHFSVFYTPEDLAISKPKWELEIAISTGKYEEEGWRVRKNGSLFWANVLITAVFNSENKLVGFTKVTRDLTERRQAEQALKESEERFRSLAVELSHTNTELERANKELESFAFMASHDLQEPLRKIQAFGEMLQTQFAEHLPPDGANLIQRMQSAAGRMQVLVRELLTYSRLNRGDQPLEAVTLNQVVTDVLNDLETIIREKQAIVQVESLPTISGNAMQLRQLFQNLLSNAIKFTRPGQTPLVQIKSYPVPPDQLPVQQSINNNQWVAIDVTDNGIGFDEKYRERIFQMFQRLHTRSEYPGTGIGLAICKKVAENHGGTITVASEPGHGTTFTVYLPAS</sequence>
<dbReference type="SMART" id="SM00387">
    <property type="entry name" value="HATPase_c"/>
    <property type="match status" value="1"/>
</dbReference>
<dbReference type="EMBL" id="BAABHB010000002">
    <property type="protein sequence ID" value="GAA4401181.1"/>
    <property type="molecule type" value="Genomic_DNA"/>
</dbReference>
<dbReference type="InterPro" id="IPR036097">
    <property type="entry name" value="HisK_dim/P_sf"/>
</dbReference>
<keyword evidence="4" id="KW-0808">Transferase</keyword>
<evidence type="ECO:0000256" key="4">
    <source>
        <dbReference type="ARBA" id="ARBA00022679"/>
    </source>
</evidence>
<dbReference type="SUPFAM" id="SSF55785">
    <property type="entry name" value="PYP-like sensor domain (PAS domain)"/>
    <property type="match status" value="2"/>
</dbReference>
<dbReference type="PANTHER" id="PTHR43304:SF1">
    <property type="entry name" value="PAC DOMAIN-CONTAINING PROTEIN"/>
    <property type="match status" value="1"/>
</dbReference>
<dbReference type="Pfam" id="PF13426">
    <property type="entry name" value="PAS_9"/>
    <property type="match status" value="2"/>
</dbReference>
<dbReference type="CDD" id="cd00130">
    <property type="entry name" value="PAS"/>
    <property type="match status" value="2"/>
</dbReference>
<dbReference type="Pfam" id="PF00512">
    <property type="entry name" value="HisKA"/>
    <property type="match status" value="1"/>
</dbReference>
<keyword evidence="5" id="KW-0418">Kinase</keyword>
<dbReference type="PROSITE" id="PS50113">
    <property type="entry name" value="PAC"/>
    <property type="match status" value="2"/>
</dbReference>
<dbReference type="SUPFAM" id="SSF55874">
    <property type="entry name" value="ATPase domain of HSP90 chaperone/DNA topoisomerase II/histidine kinase"/>
    <property type="match status" value="1"/>
</dbReference>